<organism evidence="1 2">
    <name type="scientific">Polyplosphaeria fusca</name>
    <dbReference type="NCBI Taxonomy" id="682080"/>
    <lineage>
        <taxon>Eukaryota</taxon>
        <taxon>Fungi</taxon>
        <taxon>Dikarya</taxon>
        <taxon>Ascomycota</taxon>
        <taxon>Pezizomycotina</taxon>
        <taxon>Dothideomycetes</taxon>
        <taxon>Pleosporomycetidae</taxon>
        <taxon>Pleosporales</taxon>
        <taxon>Tetraplosphaeriaceae</taxon>
        <taxon>Polyplosphaeria</taxon>
    </lineage>
</organism>
<dbReference type="AlphaFoldDB" id="A0A9P4R611"/>
<dbReference type="GO" id="GO:0000444">
    <property type="term" value="C:MIS12/MIND type complex"/>
    <property type="evidence" value="ECO:0007669"/>
    <property type="project" value="TreeGrafter"/>
</dbReference>
<name>A0A9P4R611_9PLEO</name>
<dbReference type="OrthoDB" id="2135762at2759"/>
<sequence length="224" mass="24874">MDTEHRRIELQSPADLTYITSRIRAAATQKLDLHLPPHPDSSEPDELREKVSELVDAFVAQVLAGLRNNISINGLDVGRGAEGETDGGPMDVEIEEFEPYDEALRQRLADTSRRRDQLVERISKHRRTTPAASAQRFQEQWARDMESLAAGEVERVRVAHEIAEVEVVGVDALKRADQVQRSWERAVEGLGGLKGGLGGTTARLEQASEVVDYLKREGGKKDDA</sequence>
<gene>
    <name evidence="1" type="ORF">EJ04DRAFT_508803</name>
</gene>
<dbReference type="PANTHER" id="PTHR31749:SF3">
    <property type="entry name" value="KINETOCHORE-ASSOCIATED PROTEIN NSL1 HOMOLOG"/>
    <property type="match status" value="1"/>
</dbReference>
<evidence type="ECO:0000313" key="1">
    <source>
        <dbReference type="EMBL" id="KAF2739524.1"/>
    </source>
</evidence>
<proteinExistence type="predicted"/>
<protein>
    <recommendedName>
        <fullName evidence="3">Kinetochore protein mis14</fullName>
    </recommendedName>
</protein>
<dbReference type="EMBL" id="ML996104">
    <property type="protein sequence ID" value="KAF2739524.1"/>
    <property type="molecule type" value="Genomic_DNA"/>
</dbReference>
<dbReference type="InterPro" id="IPR013950">
    <property type="entry name" value="Mis14/Nsl1"/>
</dbReference>
<evidence type="ECO:0008006" key="3">
    <source>
        <dbReference type="Google" id="ProtNLM"/>
    </source>
</evidence>
<accession>A0A9P4R611</accession>
<dbReference type="Pfam" id="PF08641">
    <property type="entry name" value="Mis14"/>
    <property type="match status" value="1"/>
</dbReference>
<evidence type="ECO:0000313" key="2">
    <source>
        <dbReference type="Proteomes" id="UP000799444"/>
    </source>
</evidence>
<dbReference type="GO" id="GO:0000070">
    <property type="term" value="P:mitotic sister chromatid segregation"/>
    <property type="evidence" value="ECO:0007669"/>
    <property type="project" value="InterPro"/>
</dbReference>
<dbReference type="Proteomes" id="UP000799444">
    <property type="component" value="Unassembled WGS sequence"/>
</dbReference>
<dbReference type="PANTHER" id="PTHR31749">
    <property type="entry name" value="KINETOCHORE-ASSOCIATED PROTEIN NSL1 HOMOLOG"/>
    <property type="match status" value="1"/>
</dbReference>
<keyword evidence="2" id="KW-1185">Reference proteome</keyword>
<reference evidence="1" key="1">
    <citation type="journal article" date="2020" name="Stud. Mycol.">
        <title>101 Dothideomycetes genomes: a test case for predicting lifestyles and emergence of pathogens.</title>
        <authorList>
            <person name="Haridas S."/>
            <person name="Albert R."/>
            <person name="Binder M."/>
            <person name="Bloem J."/>
            <person name="Labutti K."/>
            <person name="Salamov A."/>
            <person name="Andreopoulos B."/>
            <person name="Baker S."/>
            <person name="Barry K."/>
            <person name="Bills G."/>
            <person name="Bluhm B."/>
            <person name="Cannon C."/>
            <person name="Castanera R."/>
            <person name="Culley D."/>
            <person name="Daum C."/>
            <person name="Ezra D."/>
            <person name="Gonzalez J."/>
            <person name="Henrissat B."/>
            <person name="Kuo A."/>
            <person name="Liang C."/>
            <person name="Lipzen A."/>
            <person name="Lutzoni F."/>
            <person name="Magnuson J."/>
            <person name="Mondo S."/>
            <person name="Nolan M."/>
            <person name="Ohm R."/>
            <person name="Pangilinan J."/>
            <person name="Park H.-J."/>
            <person name="Ramirez L."/>
            <person name="Alfaro M."/>
            <person name="Sun H."/>
            <person name="Tritt A."/>
            <person name="Yoshinaga Y."/>
            <person name="Zwiers L.-H."/>
            <person name="Turgeon B."/>
            <person name="Goodwin S."/>
            <person name="Spatafora J."/>
            <person name="Crous P."/>
            <person name="Grigoriev I."/>
        </authorList>
    </citation>
    <scope>NUCLEOTIDE SEQUENCE</scope>
    <source>
        <strain evidence="1">CBS 125425</strain>
    </source>
</reference>
<comment type="caution">
    <text evidence="1">The sequence shown here is derived from an EMBL/GenBank/DDBJ whole genome shotgun (WGS) entry which is preliminary data.</text>
</comment>